<dbReference type="EMBL" id="CP072788">
    <property type="protein sequence ID" value="QTR02157.1"/>
    <property type="molecule type" value="Genomic_DNA"/>
</dbReference>
<dbReference type="AlphaFoldDB" id="A0A8T8HUU8"/>
<evidence type="ECO:0000313" key="1">
    <source>
        <dbReference type="EMBL" id="QTR02157.1"/>
    </source>
</evidence>
<protein>
    <submittedName>
        <fullName evidence="1">Uncharacterized protein</fullName>
    </submittedName>
</protein>
<name>A0A8T8HUU8_9PSEU</name>
<feature type="non-terminal residue" evidence="1">
    <location>
        <position position="71"/>
    </location>
</feature>
<dbReference type="Proteomes" id="UP000671828">
    <property type="component" value="Chromosome"/>
</dbReference>
<gene>
    <name evidence="1" type="ORF">J7S33_23560</name>
</gene>
<reference evidence="1" key="1">
    <citation type="submission" date="2021-04" db="EMBL/GenBank/DDBJ databases">
        <title>Saccharothrix algeriensis WGS.</title>
        <authorList>
            <person name="Stuskova K."/>
            <person name="Hakalova E."/>
            <person name="Tebbal A.B."/>
            <person name="Eichmeier A."/>
        </authorList>
    </citation>
    <scope>NUCLEOTIDE SEQUENCE</scope>
    <source>
        <strain evidence="1">NRRL B-24137</strain>
    </source>
</reference>
<sequence>MGFVLAANHFSAARTSVGAGLSRCFRLNAHPFSARRMTLSSGLPRVVESMTVVTFASISAMPLRELPADSS</sequence>
<proteinExistence type="predicted"/>
<accession>A0A8T8HUU8</accession>
<organism evidence="1 2">
    <name type="scientific">Saccharothrix algeriensis</name>
    <dbReference type="NCBI Taxonomy" id="173560"/>
    <lineage>
        <taxon>Bacteria</taxon>
        <taxon>Bacillati</taxon>
        <taxon>Actinomycetota</taxon>
        <taxon>Actinomycetes</taxon>
        <taxon>Pseudonocardiales</taxon>
        <taxon>Pseudonocardiaceae</taxon>
        <taxon>Saccharothrix</taxon>
    </lineage>
</organism>
<evidence type="ECO:0000313" key="2">
    <source>
        <dbReference type="Proteomes" id="UP000671828"/>
    </source>
</evidence>